<name>A0A517P6D5_9PLAN</name>
<sequence length="252" mass="27613">MTAPTAADLDPTLPEAVRVEAAAWAAAADAPVPEGPDSTDFSFQPDPAWEEAEEAFLEAFDAAHPDLEAEGRGDVVRLLPACGPFEPGDETHRRLCWLCVNAARMVRHCWDEIAENPDARDRLAALADVLRGDWFLKGEGPEPDWAPLTEAAVALRDGQKVFDCDSCRVEPVAAAVAHAARFARDGRLADAADSLRHVRWAADEGCWWHDPEEPQAADAAFAEWFVRYALPAAWRCQELPPCDPGVPVWRVV</sequence>
<dbReference type="Proteomes" id="UP000318741">
    <property type="component" value="Chromosome"/>
</dbReference>
<organism evidence="1 2">
    <name type="scientific">Alienimonas californiensis</name>
    <dbReference type="NCBI Taxonomy" id="2527989"/>
    <lineage>
        <taxon>Bacteria</taxon>
        <taxon>Pseudomonadati</taxon>
        <taxon>Planctomycetota</taxon>
        <taxon>Planctomycetia</taxon>
        <taxon>Planctomycetales</taxon>
        <taxon>Planctomycetaceae</taxon>
        <taxon>Alienimonas</taxon>
    </lineage>
</organism>
<dbReference type="RefSeq" id="WP_145357775.1">
    <property type="nucleotide sequence ID" value="NZ_CP036265.1"/>
</dbReference>
<evidence type="ECO:0000313" key="2">
    <source>
        <dbReference type="Proteomes" id="UP000318741"/>
    </source>
</evidence>
<dbReference type="AlphaFoldDB" id="A0A517P6D5"/>
<dbReference type="EMBL" id="CP036265">
    <property type="protein sequence ID" value="QDT14926.1"/>
    <property type="molecule type" value="Genomic_DNA"/>
</dbReference>
<proteinExistence type="predicted"/>
<accession>A0A517P6D5</accession>
<keyword evidence="2" id="KW-1185">Reference proteome</keyword>
<protein>
    <submittedName>
        <fullName evidence="1">Uncharacterized protein</fullName>
    </submittedName>
</protein>
<gene>
    <name evidence="1" type="ORF">CA12_10060</name>
</gene>
<dbReference type="KEGG" id="acaf:CA12_10060"/>
<dbReference type="OrthoDB" id="9924103at2"/>
<evidence type="ECO:0000313" key="1">
    <source>
        <dbReference type="EMBL" id="QDT14926.1"/>
    </source>
</evidence>
<reference evidence="1 2" key="1">
    <citation type="submission" date="2019-02" db="EMBL/GenBank/DDBJ databases">
        <title>Deep-cultivation of Planctomycetes and their phenomic and genomic characterization uncovers novel biology.</title>
        <authorList>
            <person name="Wiegand S."/>
            <person name="Jogler M."/>
            <person name="Boedeker C."/>
            <person name="Pinto D."/>
            <person name="Vollmers J."/>
            <person name="Rivas-Marin E."/>
            <person name="Kohn T."/>
            <person name="Peeters S.H."/>
            <person name="Heuer A."/>
            <person name="Rast P."/>
            <person name="Oberbeckmann S."/>
            <person name="Bunk B."/>
            <person name="Jeske O."/>
            <person name="Meyerdierks A."/>
            <person name="Storesund J.E."/>
            <person name="Kallscheuer N."/>
            <person name="Luecker S."/>
            <person name="Lage O.M."/>
            <person name="Pohl T."/>
            <person name="Merkel B.J."/>
            <person name="Hornburger P."/>
            <person name="Mueller R.-W."/>
            <person name="Bruemmer F."/>
            <person name="Labrenz M."/>
            <person name="Spormann A.M."/>
            <person name="Op den Camp H."/>
            <person name="Overmann J."/>
            <person name="Amann R."/>
            <person name="Jetten M.S.M."/>
            <person name="Mascher T."/>
            <person name="Medema M.H."/>
            <person name="Devos D.P."/>
            <person name="Kaster A.-K."/>
            <person name="Ovreas L."/>
            <person name="Rohde M."/>
            <person name="Galperin M.Y."/>
            <person name="Jogler C."/>
        </authorList>
    </citation>
    <scope>NUCLEOTIDE SEQUENCE [LARGE SCALE GENOMIC DNA]</scope>
    <source>
        <strain evidence="1 2">CA12</strain>
    </source>
</reference>